<dbReference type="AlphaFoldDB" id="A0A388T649"/>
<dbReference type="InterPro" id="IPR010982">
    <property type="entry name" value="Lambda_DNA-bd_dom_sf"/>
</dbReference>
<dbReference type="Pfam" id="PF13560">
    <property type="entry name" value="HTH_31"/>
    <property type="match status" value="1"/>
</dbReference>
<dbReference type="SMART" id="SM00530">
    <property type="entry name" value="HTH_XRE"/>
    <property type="match status" value="1"/>
</dbReference>
<evidence type="ECO:0000313" key="4">
    <source>
        <dbReference type="Proteomes" id="UP000265354"/>
    </source>
</evidence>
<comment type="caution">
    <text evidence="3">The sequence shown here is derived from an EMBL/GenBank/DDBJ whole genome shotgun (WGS) entry which is preliminary data.</text>
</comment>
<dbReference type="Pfam" id="PF19054">
    <property type="entry name" value="DUF5753"/>
    <property type="match status" value="1"/>
</dbReference>
<feature type="region of interest" description="Disordered" evidence="1">
    <location>
        <begin position="1"/>
        <end position="53"/>
    </location>
</feature>
<name>A0A388T649_9ACTN</name>
<organism evidence="3 4">
    <name type="scientific">Streptomyces spongiicola</name>
    <dbReference type="NCBI Taxonomy" id="1690221"/>
    <lineage>
        <taxon>Bacteria</taxon>
        <taxon>Bacillati</taxon>
        <taxon>Actinomycetota</taxon>
        <taxon>Actinomycetes</taxon>
        <taxon>Kitasatosporales</taxon>
        <taxon>Streptomycetaceae</taxon>
        <taxon>Streptomyces</taxon>
    </lineage>
</organism>
<dbReference type="GO" id="GO:0003677">
    <property type="term" value="F:DNA binding"/>
    <property type="evidence" value="ECO:0007669"/>
    <property type="project" value="InterPro"/>
</dbReference>
<reference evidence="3 4" key="1">
    <citation type="submission" date="2018-07" db="EMBL/GenBank/DDBJ databases">
        <title>Whole Genome Shotgun Sequence of Streptomyces spongiicola strain 531S.</title>
        <authorList>
            <person name="Dohra H."/>
            <person name="Kodani S."/>
        </authorList>
    </citation>
    <scope>NUCLEOTIDE SEQUENCE [LARGE SCALE GENOMIC DNA]</scope>
    <source>
        <strain evidence="3 4">531S</strain>
    </source>
</reference>
<evidence type="ECO:0000256" key="1">
    <source>
        <dbReference type="SAM" id="MobiDB-lite"/>
    </source>
</evidence>
<dbReference type="EMBL" id="BGZL01000021">
    <property type="protein sequence ID" value="GBQ03674.1"/>
    <property type="molecule type" value="Genomic_DNA"/>
</dbReference>
<dbReference type="Gene3D" id="1.10.260.40">
    <property type="entry name" value="lambda repressor-like DNA-binding domains"/>
    <property type="match status" value="1"/>
</dbReference>
<sequence length="315" mass="35100">MYVRGRVAAVRQDDAAGGREPVEVVEPVERVPAMEPPGAAEPAGKRPEDEPGQGVVTAFGRQLKLFRTRAGLERPEFGKLVGYAAQSIASFEQGRRIPPPRFIDRADEVLDAGGVLKALKDEVARAQYPAFFRDMARLEAEAVELCAYDTLMVKGLLQTEEYTRAVLSMRRPLLDEETIETRVAARLARHEIFNRWPAPLLSFVMEESVLRRPLGGEAVLRGQLEHLLLIGQKRNVEMQVMPHDREDNAGVDGPFTVITRKGGQQLVYMEVQGRSSLLTDREEARLAAARYGIIRSQALSPRESMGFIEKLLGEL</sequence>
<feature type="domain" description="HTH cro/C1-type" evidence="2">
    <location>
        <begin position="62"/>
        <end position="117"/>
    </location>
</feature>
<proteinExistence type="predicted"/>
<accession>A0A388T649</accession>
<evidence type="ECO:0000259" key="2">
    <source>
        <dbReference type="SMART" id="SM00530"/>
    </source>
</evidence>
<dbReference type="SUPFAM" id="SSF47413">
    <property type="entry name" value="lambda repressor-like DNA-binding domains"/>
    <property type="match status" value="1"/>
</dbReference>
<feature type="compositionally biased region" description="Low complexity" evidence="1">
    <location>
        <begin position="30"/>
        <end position="42"/>
    </location>
</feature>
<dbReference type="Proteomes" id="UP000265354">
    <property type="component" value="Unassembled WGS sequence"/>
</dbReference>
<dbReference type="InterPro" id="IPR001387">
    <property type="entry name" value="Cro/C1-type_HTH"/>
</dbReference>
<dbReference type="InterPro" id="IPR043917">
    <property type="entry name" value="DUF5753"/>
</dbReference>
<evidence type="ECO:0000313" key="3">
    <source>
        <dbReference type="EMBL" id="GBQ03674.1"/>
    </source>
</evidence>
<protein>
    <submittedName>
        <fullName evidence="3">Transcriptional regulator</fullName>
    </submittedName>
</protein>
<gene>
    <name evidence="3" type="ORF">SSP531S_51490</name>
</gene>
<feature type="compositionally biased region" description="Basic and acidic residues" evidence="1">
    <location>
        <begin position="11"/>
        <end position="22"/>
    </location>
</feature>